<feature type="compositionally biased region" description="Polar residues" evidence="6">
    <location>
        <begin position="1"/>
        <end position="18"/>
    </location>
</feature>
<evidence type="ECO:0000313" key="12">
    <source>
        <dbReference type="Proteomes" id="UP001060104"/>
    </source>
</evidence>
<keyword evidence="12" id="KW-1185">Reference proteome</keyword>
<comment type="subcellular location">
    <subcellularLocation>
        <location evidence="1">Membrane</location>
        <topology evidence="1">Single-pass membrane protein</topology>
    </subcellularLocation>
</comment>
<feature type="coiled-coil region" evidence="5">
    <location>
        <begin position="249"/>
        <end position="283"/>
    </location>
</feature>
<dbReference type="Proteomes" id="UP001204548">
    <property type="component" value="Unassembled WGS sequence"/>
</dbReference>
<accession>A0A174RKE9</accession>
<feature type="transmembrane region" description="Helical" evidence="7">
    <location>
        <begin position="38"/>
        <end position="57"/>
    </location>
</feature>
<dbReference type="InterPro" id="IPR050739">
    <property type="entry name" value="MFP"/>
</dbReference>
<evidence type="ECO:0000313" key="10">
    <source>
        <dbReference type="EMBL" id="UVQ76915.1"/>
    </source>
</evidence>
<keyword evidence="5" id="KW-0175">Coiled coil</keyword>
<evidence type="ECO:0000256" key="4">
    <source>
        <dbReference type="ARBA" id="ARBA00023136"/>
    </source>
</evidence>
<keyword evidence="4 7" id="KW-0472">Membrane</keyword>
<evidence type="ECO:0000313" key="9">
    <source>
        <dbReference type="EMBL" id="MCS2792267.1"/>
    </source>
</evidence>
<dbReference type="PANTHER" id="PTHR30386">
    <property type="entry name" value="MEMBRANE FUSION SUBUNIT OF EMRAB-TOLC MULTIDRUG EFFLUX PUMP"/>
    <property type="match status" value="1"/>
</dbReference>
<dbReference type="GeneID" id="69589081"/>
<reference evidence="8 11" key="1">
    <citation type="submission" date="2015-09" db="EMBL/GenBank/DDBJ databases">
        <authorList>
            <consortium name="Pathogen Informatics"/>
        </authorList>
    </citation>
    <scope>NUCLEOTIDE SEQUENCE [LARGE SCALE GENOMIC DNA]</scope>
    <source>
        <strain evidence="8 11">2789STDY5834846</strain>
    </source>
</reference>
<dbReference type="EMBL" id="CZAE01000018">
    <property type="protein sequence ID" value="CUP82939.1"/>
    <property type="molecule type" value="Genomic_DNA"/>
</dbReference>
<evidence type="ECO:0000256" key="3">
    <source>
        <dbReference type="ARBA" id="ARBA00022989"/>
    </source>
</evidence>
<feature type="region of interest" description="Disordered" evidence="6">
    <location>
        <begin position="1"/>
        <end position="23"/>
    </location>
</feature>
<evidence type="ECO:0000256" key="1">
    <source>
        <dbReference type="ARBA" id="ARBA00004167"/>
    </source>
</evidence>
<evidence type="ECO:0000313" key="11">
    <source>
        <dbReference type="Proteomes" id="UP000095606"/>
    </source>
</evidence>
<dbReference type="Proteomes" id="UP001060104">
    <property type="component" value="Chromosome"/>
</dbReference>
<name>A0A174RKE9_9BACE</name>
<evidence type="ECO:0000256" key="2">
    <source>
        <dbReference type="ARBA" id="ARBA00022692"/>
    </source>
</evidence>
<gene>
    <name evidence="8" type="primary">hlyD</name>
    <name evidence="8" type="ORF">ERS852461_03489</name>
    <name evidence="9" type="ORF">NXW97_09655</name>
    <name evidence="10" type="ORF">NXY30_11360</name>
</gene>
<evidence type="ECO:0000313" key="8">
    <source>
        <dbReference type="EMBL" id="CUP82939.1"/>
    </source>
</evidence>
<dbReference type="Proteomes" id="UP000095606">
    <property type="component" value="Unassembled WGS sequence"/>
</dbReference>
<dbReference type="PANTHER" id="PTHR30386:SF26">
    <property type="entry name" value="TRANSPORT PROTEIN COMB"/>
    <property type="match status" value="1"/>
</dbReference>
<reference evidence="9" key="2">
    <citation type="submission" date="2022-08" db="EMBL/GenBank/DDBJ databases">
        <title>Genome Sequencing of Bacteroides fragilis Group Isolates with Nanopore Technology.</title>
        <authorList>
            <person name="Tisza M.J."/>
            <person name="Smith D."/>
            <person name="Dekker J.P."/>
        </authorList>
    </citation>
    <scope>NUCLEOTIDE SEQUENCE</scope>
    <source>
        <strain evidence="9">BFG-351</strain>
        <strain evidence="10">BFG-527</strain>
    </source>
</reference>
<evidence type="ECO:0000256" key="6">
    <source>
        <dbReference type="SAM" id="MobiDB-lite"/>
    </source>
</evidence>
<dbReference type="EMBL" id="JANUTS010000001">
    <property type="protein sequence ID" value="MCS2792267.1"/>
    <property type="molecule type" value="Genomic_DNA"/>
</dbReference>
<dbReference type="RefSeq" id="WP_010536887.1">
    <property type="nucleotide sequence ID" value="NZ_CABMFH010000028.1"/>
</dbReference>
<evidence type="ECO:0000256" key="5">
    <source>
        <dbReference type="SAM" id="Coils"/>
    </source>
</evidence>
<keyword evidence="3 7" id="KW-1133">Transmembrane helix</keyword>
<dbReference type="AlphaFoldDB" id="A0A174RKE9"/>
<organism evidence="8 11">
    <name type="scientific">Bacteroides faecis</name>
    <dbReference type="NCBI Taxonomy" id="674529"/>
    <lineage>
        <taxon>Bacteria</taxon>
        <taxon>Pseudomonadati</taxon>
        <taxon>Bacteroidota</taxon>
        <taxon>Bacteroidia</taxon>
        <taxon>Bacteroidales</taxon>
        <taxon>Bacteroidaceae</taxon>
        <taxon>Bacteroides</taxon>
    </lineage>
</organism>
<dbReference type="EMBL" id="CP103141">
    <property type="protein sequence ID" value="UVQ76915.1"/>
    <property type="molecule type" value="Genomic_DNA"/>
</dbReference>
<dbReference type="GO" id="GO:0016020">
    <property type="term" value="C:membrane"/>
    <property type="evidence" value="ECO:0007669"/>
    <property type="project" value="UniProtKB-SubCell"/>
</dbReference>
<sequence length="446" mass="51210">MSRKQIPSPQKKAQTKPSGRSEELDEIIDRMPMAFGKWVALAVIVFAALFLLFGWIIKYPDMVTGQIKINAQNPTIRLVANSTGNLLLLSHKAQEEVKKGEYIAVVQNPASTEDVQKIADIMGKISMEDVQLPTFRDSFPDKMSLGEINSQYYAFLAALKAWCDYMSRNVYEKQKDNIAAGIQWKKEIVGEAEEARKAAKDRMDVAQKWLKRYTSLDRQQIATYEYETDQVKNNYLTTVQEVQNINREISSTRMQITEAYHQLEQLEIEQKEKERNLQVELLSTYQSLRSNIAAWEQKYVLKAPFDGRVEFLKFIADGQFVEAGESIFGIIPKENHIYGQVLLPASGAGKVKQNSKVVIKLENYPYMEYGYIEGYVSSISLVTQTQKTEKSTVETYLINVELPNGLTTNYEEVLDFKYELGGTADMIVKDRRLIERLFDNLRYRTK</sequence>
<keyword evidence="2 7" id="KW-0812">Transmembrane</keyword>
<proteinExistence type="predicted"/>
<evidence type="ECO:0000256" key="7">
    <source>
        <dbReference type="SAM" id="Phobius"/>
    </source>
</evidence>
<protein>
    <submittedName>
        <fullName evidence="8">Hemolysin secretion protein</fullName>
    </submittedName>
    <submittedName>
        <fullName evidence="9">HlyD family secretion protein</fullName>
    </submittedName>
</protein>